<organism evidence="1 2">
    <name type="scientific">Pistacia integerrima</name>
    <dbReference type="NCBI Taxonomy" id="434235"/>
    <lineage>
        <taxon>Eukaryota</taxon>
        <taxon>Viridiplantae</taxon>
        <taxon>Streptophyta</taxon>
        <taxon>Embryophyta</taxon>
        <taxon>Tracheophyta</taxon>
        <taxon>Spermatophyta</taxon>
        <taxon>Magnoliopsida</taxon>
        <taxon>eudicotyledons</taxon>
        <taxon>Gunneridae</taxon>
        <taxon>Pentapetalae</taxon>
        <taxon>rosids</taxon>
        <taxon>malvids</taxon>
        <taxon>Sapindales</taxon>
        <taxon>Anacardiaceae</taxon>
        <taxon>Pistacia</taxon>
    </lineage>
</organism>
<gene>
    <name evidence="1" type="ORF">Pint_13696</name>
</gene>
<proteinExistence type="predicted"/>
<keyword evidence="2" id="KW-1185">Reference proteome</keyword>
<comment type="caution">
    <text evidence="1">The sequence shown here is derived from an EMBL/GenBank/DDBJ whole genome shotgun (WGS) entry which is preliminary data.</text>
</comment>
<protein>
    <submittedName>
        <fullName evidence="1">Uncharacterized protein</fullName>
    </submittedName>
</protein>
<dbReference type="EMBL" id="CM047743">
    <property type="protein sequence ID" value="KAJ0031131.1"/>
    <property type="molecule type" value="Genomic_DNA"/>
</dbReference>
<dbReference type="Proteomes" id="UP001163603">
    <property type="component" value="Chromosome 8"/>
</dbReference>
<evidence type="ECO:0000313" key="1">
    <source>
        <dbReference type="EMBL" id="KAJ0031131.1"/>
    </source>
</evidence>
<reference evidence="2" key="1">
    <citation type="journal article" date="2023" name="G3 (Bethesda)">
        <title>Genome assembly and association tests identify interacting loci associated with vigor, precocity, and sex in interspecific pistachio rootstocks.</title>
        <authorList>
            <person name="Palmer W."/>
            <person name="Jacygrad E."/>
            <person name="Sagayaradj S."/>
            <person name="Cavanaugh K."/>
            <person name="Han R."/>
            <person name="Bertier L."/>
            <person name="Beede B."/>
            <person name="Kafkas S."/>
            <person name="Golino D."/>
            <person name="Preece J."/>
            <person name="Michelmore R."/>
        </authorList>
    </citation>
    <scope>NUCLEOTIDE SEQUENCE [LARGE SCALE GENOMIC DNA]</scope>
</reference>
<evidence type="ECO:0000313" key="2">
    <source>
        <dbReference type="Proteomes" id="UP001163603"/>
    </source>
</evidence>
<accession>A0ACC0Y764</accession>
<name>A0ACC0Y764_9ROSI</name>
<sequence>MLVTRYNSNSLLIFGRRSIANGCIGH</sequence>